<organism evidence="1 2">
    <name type="scientific">Aquisphaera giovannonii</name>
    <dbReference type="NCBI Taxonomy" id="406548"/>
    <lineage>
        <taxon>Bacteria</taxon>
        <taxon>Pseudomonadati</taxon>
        <taxon>Planctomycetota</taxon>
        <taxon>Planctomycetia</taxon>
        <taxon>Isosphaerales</taxon>
        <taxon>Isosphaeraceae</taxon>
        <taxon>Aquisphaera</taxon>
    </lineage>
</organism>
<dbReference type="EMBL" id="CP042997">
    <property type="protein sequence ID" value="QEH35019.1"/>
    <property type="molecule type" value="Genomic_DNA"/>
</dbReference>
<evidence type="ECO:0000313" key="2">
    <source>
        <dbReference type="Proteomes" id="UP000324233"/>
    </source>
</evidence>
<accession>A0A5B9W494</accession>
<name>A0A5B9W494_9BACT</name>
<keyword evidence="2" id="KW-1185">Reference proteome</keyword>
<sequence>MNLLGVCLVATLLAPAEGPLRIDSVVPLPAQPHASDPAVIWYDDFDGPEKRYTEARGGLDDRVGFGGAGRSMTCRYEEGERGVGDRKVFFGDSPTGRVVRRGETFTDVYWRVYVKHQPGWAGGGEAKLSRITSIASPNWSQAMIGHVWTSGETLTLDPATGVRGDRVVTTRYNDFANLRWLGNRPPARFPISSPGEAGWWVCVEARVKLNTPGKRDGLMQLWIDGRLESERTGLDWRGRYDRHGLNAVFLESYWNDGSPVGQTRWLDQFVISTRPIGPVVAPRRPVLLVGGPSPGPPRAWEAEVAGDDEVVAWRSKPVTASTRVTVDASSGSFAGPLAGADRLAAGARYAIRVRSLDPAGSGASWSGWHQAFRTASE</sequence>
<dbReference type="RefSeq" id="WP_148594868.1">
    <property type="nucleotide sequence ID" value="NZ_CP042997.1"/>
</dbReference>
<dbReference type="Proteomes" id="UP000324233">
    <property type="component" value="Chromosome"/>
</dbReference>
<protein>
    <submittedName>
        <fullName evidence="1">Uncharacterized protein</fullName>
    </submittedName>
</protein>
<dbReference type="KEGG" id="agv:OJF2_35640"/>
<dbReference type="AlphaFoldDB" id="A0A5B9W494"/>
<gene>
    <name evidence="1" type="ORF">OJF2_35640</name>
</gene>
<reference evidence="1 2" key="1">
    <citation type="submission" date="2019-08" db="EMBL/GenBank/DDBJ databases">
        <title>Deep-cultivation of Planctomycetes and their phenomic and genomic characterization uncovers novel biology.</title>
        <authorList>
            <person name="Wiegand S."/>
            <person name="Jogler M."/>
            <person name="Boedeker C."/>
            <person name="Pinto D."/>
            <person name="Vollmers J."/>
            <person name="Rivas-Marin E."/>
            <person name="Kohn T."/>
            <person name="Peeters S.H."/>
            <person name="Heuer A."/>
            <person name="Rast P."/>
            <person name="Oberbeckmann S."/>
            <person name="Bunk B."/>
            <person name="Jeske O."/>
            <person name="Meyerdierks A."/>
            <person name="Storesund J.E."/>
            <person name="Kallscheuer N."/>
            <person name="Luecker S."/>
            <person name="Lage O.M."/>
            <person name="Pohl T."/>
            <person name="Merkel B.J."/>
            <person name="Hornburger P."/>
            <person name="Mueller R.-W."/>
            <person name="Bruemmer F."/>
            <person name="Labrenz M."/>
            <person name="Spormann A.M."/>
            <person name="Op den Camp H."/>
            <person name="Overmann J."/>
            <person name="Amann R."/>
            <person name="Jetten M.S.M."/>
            <person name="Mascher T."/>
            <person name="Medema M.H."/>
            <person name="Devos D.P."/>
            <person name="Kaster A.-K."/>
            <person name="Ovreas L."/>
            <person name="Rohde M."/>
            <person name="Galperin M.Y."/>
            <person name="Jogler C."/>
        </authorList>
    </citation>
    <scope>NUCLEOTIDE SEQUENCE [LARGE SCALE GENOMIC DNA]</scope>
    <source>
        <strain evidence="1 2">OJF2</strain>
    </source>
</reference>
<dbReference type="OrthoDB" id="9774929at2"/>
<proteinExistence type="predicted"/>
<evidence type="ECO:0000313" key="1">
    <source>
        <dbReference type="EMBL" id="QEH35019.1"/>
    </source>
</evidence>
<dbReference type="Gene3D" id="2.60.120.200">
    <property type="match status" value="1"/>
</dbReference>